<feature type="region of interest" description="Disordered" evidence="4">
    <location>
        <begin position="195"/>
        <end position="244"/>
    </location>
</feature>
<evidence type="ECO:0000256" key="4">
    <source>
        <dbReference type="SAM" id="MobiDB-lite"/>
    </source>
</evidence>
<dbReference type="Pfam" id="PF00400">
    <property type="entry name" value="WD40"/>
    <property type="match status" value="6"/>
</dbReference>
<keyword evidence="2" id="KW-0853">WD repeat</keyword>
<sequence length="728" mass="80530">MSTSAESTNDGGITADQEHLWSTFANLNPSEELRLLRDRIAQLELQQTINSSASSNDFDLVAFEEELKMELESKEVKGELKKELKGMKQLEGQLKQYKEELKGMKQLEGQLEEVKEELKDIKQYKEELKLNMEELKQQQTQKDKIVSDQFLLMQTDQKALLVRLDALEQKQAANAEHQKADQKGLSATIHLSLLHHHQQQQQPPFSGATPQGMNPLQPQGMNPLQPQGMNPLQPQGMNPLQPQGMNPLQPQGMNPLLPQVHGASQQPQQVAQPKQQQQQQDIFQLQQKHMAVMHNNDVQLVMSRFKEATKRGKDDVEAFFAELRKTPHLLNAFVKGTKKQGVNLSGELLVHQQQGGSAVQQQHLIPPAPTSIPPFSSYYQQQPSLAVTAGGTPAFPNDASHGADVPKSMKQIGDLPHGDIIYAVTMAQNGRHVFTGGKGTVKMWDIGERLGLVASSTAAGGANGGRVGSSGAQPWSPVNTFHCLKDSYIRSCKLFPDASTLIVGGETRTICVWDLNSEKMKTTLDCEAEICYALAITPDCRLCFSCCSNGSVGIWDLQNELKIGQLDGHTGGASCMDISADGVRLWTGGLDNSVRCWDIRERAELNKYNLESQIFSLGCCPTNDWVAVGLQNNKVEVLHMNNRQQQQEKSVLYGHQNCVVSLKVAHSGKWFVSTGNDSVVNCWRSPYGHRLLKSKESGLVLSCDISSDDRFLLTGSGDKKASLYELSF</sequence>
<dbReference type="GO" id="GO:0005667">
    <property type="term" value="C:transcription regulator complex"/>
    <property type="evidence" value="ECO:0007669"/>
    <property type="project" value="TreeGrafter"/>
</dbReference>
<reference evidence="5" key="2">
    <citation type="submission" date="2014-05" db="EMBL/GenBank/DDBJ databases">
        <title>The genome and life-stage specific transcriptomes of Globodera pallida elucidate key aspects of plant parasitism by a cyst nematode.</title>
        <authorList>
            <person name="Cotton J.A."/>
            <person name="Lilley C.J."/>
            <person name="Jones L.M."/>
            <person name="Kikuchi T."/>
            <person name="Reid A.J."/>
            <person name="Thorpe P."/>
            <person name="Tsai I.J."/>
            <person name="Beasley H."/>
            <person name="Blok V."/>
            <person name="Cock P.J.A."/>
            <person name="Van den Akker S.E."/>
            <person name="Holroyd N."/>
            <person name="Hunt M."/>
            <person name="Mantelin S."/>
            <person name="Naghra H."/>
            <person name="Pain A."/>
            <person name="Palomares-Rius J.E."/>
            <person name="Zarowiecki M."/>
            <person name="Berriman M."/>
            <person name="Jones J.T."/>
            <person name="Urwin P.E."/>
        </authorList>
    </citation>
    <scope>NUCLEOTIDE SEQUENCE [LARGE SCALE GENOMIC DNA]</scope>
    <source>
        <strain evidence="5">Lindley</strain>
    </source>
</reference>
<evidence type="ECO:0000313" key="5">
    <source>
        <dbReference type="Proteomes" id="UP000050741"/>
    </source>
</evidence>
<protein>
    <submittedName>
        <fullName evidence="6">WD_REPEATS_REGION domain-containing protein</fullName>
    </submittedName>
</protein>
<dbReference type="InterPro" id="IPR036322">
    <property type="entry name" value="WD40_repeat_dom_sf"/>
</dbReference>
<dbReference type="InterPro" id="IPR015943">
    <property type="entry name" value="WD40/YVTN_repeat-like_dom_sf"/>
</dbReference>
<proteinExistence type="inferred from homology"/>
<dbReference type="PANTHER" id="PTHR10814:SF21">
    <property type="entry name" value="PROTEIN GROUCHO"/>
    <property type="match status" value="1"/>
</dbReference>
<dbReference type="PROSITE" id="PS50294">
    <property type="entry name" value="WD_REPEATS_REGION"/>
    <property type="match status" value="1"/>
</dbReference>
<dbReference type="SMART" id="SM00320">
    <property type="entry name" value="WD40"/>
    <property type="match status" value="7"/>
</dbReference>
<feature type="compositionally biased region" description="Polar residues" evidence="4">
    <location>
        <begin position="208"/>
        <end position="244"/>
    </location>
</feature>
<dbReference type="Gene3D" id="2.130.10.10">
    <property type="entry name" value="YVTN repeat-like/Quinoprotein amine dehydrogenase"/>
    <property type="match status" value="1"/>
</dbReference>
<evidence type="ECO:0000256" key="2">
    <source>
        <dbReference type="PROSITE-ProRule" id="PRU00221"/>
    </source>
</evidence>
<dbReference type="PROSITE" id="PS50082">
    <property type="entry name" value="WD_REPEATS_2"/>
    <property type="match status" value="3"/>
</dbReference>
<keyword evidence="3" id="KW-0175">Coiled coil</keyword>
<feature type="repeat" description="WD" evidence="2">
    <location>
        <begin position="489"/>
        <end position="523"/>
    </location>
</feature>
<keyword evidence="5" id="KW-1185">Reference proteome</keyword>
<dbReference type="CDD" id="cd22249">
    <property type="entry name" value="UDM1_RNF168_RNF169-like"/>
    <property type="match status" value="1"/>
</dbReference>
<feature type="coiled-coil region" evidence="3">
    <location>
        <begin position="80"/>
        <end position="183"/>
    </location>
</feature>
<name>A0A183BVJ3_GLOPA</name>
<comment type="similarity">
    <text evidence="1">Belongs to the WD repeat Groucho/TLE family.</text>
</comment>
<feature type="region of interest" description="Disordered" evidence="4">
    <location>
        <begin position="260"/>
        <end position="279"/>
    </location>
</feature>
<dbReference type="AlphaFoldDB" id="A0A183BVJ3"/>
<evidence type="ECO:0000256" key="1">
    <source>
        <dbReference type="ARBA" id="ARBA00005969"/>
    </source>
</evidence>
<accession>A0A183BVJ3</accession>
<feature type="repeat" description="WD" evidence="2">
    <location>
        <begin position="566"/>
        <end position="607"/>
    </location>
</feature>
<feature type="repeat" description="WD" evidence="2">
    <location>
        <begin position="652"/>
        <end position="683"/>
    </location>
</feature>
<dbReference type="InterPro" id="IPR009146">
    <property type="entry name" value="Groucho_enhance"/>
</dbReference>
<dbReference type="Proteomes" id="UP000050741">
    <property type="component" value="Unassembled WGS sequence"/>
</dbReference>
<dbReference type="PRINTS" id="PR01850">
    <property type="entry name" value="GROUCHOFAMLY"/>
</dbReference>
<reference evidence="6" key="3">
    <citation type="submission" date="2016-06" db="UniProtKB">
        <authorList>
            <consortium name="WormBaseParasite"/>
        </authorList>
    </citation>
    <scope>IDENTIFICATION</scope>
</reference>
<dbReference type="InterPro" id="IPR001680">
    <property type="entry name" value="WD40_rpt"/>
</dbReference>
<dbReference type="PANTHER" id="PTHR10814">
    <property type="entry name" value="TRANSDUCIN-LIKE ENHANCER PROTEIN"/>
    <property type="match status" value="1"/>
</dbReference>
<dbReference type="WBParaSite" id="GPLIN_000463100">
    <property type="protein sequence ID" value="GPLIN_000463100"/>
    <property type="gene ID" value="GPLIN_000463100"/>
</dbReference>
<organism evidence="5 6">
    <name type="scientific">Globodera pallida</name>
    <name type="common">Potato cyst nematode worm</name>
    <name type="synonym">Heterodera pallida</name>
    <dbReference type="NCBI Taxonomy" id="36090"/>
    <lineage>
        <taxon>Eukaryota</taxon>
        <taxon>Metazoa</taxon>
        <taxon>Ecdysozoa</taxon>
        <taxon>Nematoda</taxon>
        <taxon>Chromadorea</taxon>
        <taxon>Rhabditida</taxon>
        <taxon>Tylenchina</taxon>
        <taxon>Tylenchomorpha</taxon>
        <taxon>Tylenchoidea</taxon>
        <taxon>Heteroderidae</taxon>
        <taxon>Heteroderinae</taxon>
        <taxon>Globodera</taxon>
    </lineage>
</organism>
<feature type="compositionally biased region" description="Low complexity" evidence="4">
    <location>
        <begin position="265"/>
        <end position="279"/>
    </location>
</feature>
<dbReference type="GO" id="GO:0090090">
    <property type="term" value="P:negative regulation of canonical Wnt signaling pathway"/>
    <property type="evidence" value="ECO:0007669"/>
    <property type="project" value="TreeGrafter"/>
</dbReference>
<dbReference type="GO" id="GO:0003714">
    <property type="term" value="F:transcription corepressor activity"/>
    <property type="evidence" value="ECO:0007669"/>
    <property type="project" value="TreeGrafter"/>
</dbReference>
<reference evidence="5" key="1">
    <citation type="submission" date="2013-12" db="EMBL/GenBank/DDBJ databases">
        <authorList>
            <person name="Aslett M."/>
        </authorList>
    </citation>
    <scope>NUCLEOTIDE SEQUENCE [LARGE SCALE GENOMIC DNA]</scope>
    <source>
        <strain evidence="5">Lindley</strain>
    </source>
</reference>
<evidence type="ECO:0000256" key="3">
    <source>
        <dbReference type="SAM" id="Coils"/>
    </source>
</evidence>
<dbReference type="SUPFAM" id="SSF50978">
    <property type="entry name" value="WD40 repeat-like"/>
    <property type="match status" value="1"/>
</dbReference>
<evidence type="ECO:0000313" key="6">
    <source>
        <dbReference type="WBParaSite" id="GPLIN_000463100"/>
    </source>
</evidence>
<dbReference type="GO" id="GO:0005634">
    <property type="term" value="C:nucleus"/>
    <property type="evidence" value="ECO:0007669"/>
    <property type="project" value="InterPro"/>
</dbReference>